<evidence type="ECO:0000313" key="3">
    <source>
        <dbReference type="Proteomes" id="UP000322234"/>
    </source>
</evidence>
<dbReference type="Proteomes" id="UP000322234">
    <property type="component" value="Unassembled WGS sequence"/>
</dbReference>
<accession>A0A6B0RQJ2</accession>
<sequence length="82" mass="9087">MVDYELLKALKRVDSVNMNVWLIINPFACCSMFSGQHPQHGPGACKPLQWTEPQTSEKNEGLLSGSSASFKRSESICVQSRS</sequence>
<comment type="caution">
    <text evidence="2">The sequence shown here is derived from an EMBL/GenBank/DDBJ whole genome shotgun (WGS) entry which is preliminary data.</text>
</comment>
<reference evidence="2" key="1">
    <citation type="submission" date="2019-10" db="EMBL/GenBank/DDBJ databases">
        <title>The sequence and de novo assembly of the wild yak genome.</title>
        <authorList>
            <person name="Liu Y."/>
        </authorList>
    </citation>
    <scope>NUCLEOTIDE SEQUENCE [LARGE SCALE GENOMIC DNA]</scope>
    <source>
        <strain evidence="2">WY2019</strain>
    </source>
</reference>
<feature type="compositionally biased region" description="Polar residues" evidence="1">
    <location>
        <begin position="64"/>
        <end position="82"/>
    </location>
</feature>
<dbReference type="AlphaFoldDB" id="A0A6B0RQJ2"/>
<evidence type="ECO:0000256" key="1">
    <source>
        <dbReference type="SAM" id="MobiDB-lite"/>
    </source>
</evidence>
<feature type="region of interest" description="Disordered" evidence="1">
    <location>
        <begin position="56"/>
        <end position="82"/>
    </location>
</feature>
<keyword evidence="3" id="KW-1185">Reference proteome</keyword>
<organism evidence="2 3">
    <name type="scientific">Bos mutus</name>
    <name type="common">wild yak</name>
    <dbReference type="NCBI Taxonomy" id="72004"/>
    <lineage>
        <taxon>Eukaryota</taxon>
        <taxon>Metazoa</taxon>
        <taxon>Chordata</taxon>
        <taxon>Craniata</taxon>
        <taxon>Vertebrata</taxon>
        <taxon>Euteleostomi</taxon>
        <taxon>Mammalia</taxon>
        <taxon>Eutheria</taxon>
        <taxon>Laurasiatheria</taxon>
        <taxon>Artiodactyla</taxon>
        <taxon>Ruminantia</taxon>
        <taxon>Pecora</taxon>
        <taxon>Bovidae</taxon>
        <taxon>Bovinae</taxon>
        <taxon>Bos</taxon>
    </lineage>
</organism>
<name>A0A6B0RQJ2_9CETA</name>
<gene>
    <name evidence="2" type="ORF">E5288_WYG019798</name>
</gene>
<evidence type="ECO:0000313" key="2">
    <source>
        <dbReference type="EMBL" id="MXQ91822.1"/>
    </source>
</evidence>
<proteinExistence type="predicted"/>
<dbReference type="EMBL" id="VBQZ03000075">
    <property type="protein sequence ID" value="MXQ91822.1"/>
    <property type="molecule type" value="Genomic_DNA"/>
</dbReference>
<protein>
    <submittedName>
        <fullName evidence="2">Uncharacterized protein</fullName>
    </submittedName>
</protein>